<dbReference type="EMBL" id="LK932525">
    <property type="protein sequence ID" value="CDS88578.1"/>
    <property type="molecule type" value="Genomic_DNA"/>
</dbReference>
<evidence type="ECO:0000259" key="4">
    <source>
        <dbReference type="PROSITE" id="PS51995"/>
    </source>
</evidence>
<keyword evidence="8" id="KW-0378">Hydrolase</keyword>
<keyword evidence="8" id="KW-0482">Metalloprotease</keyword>
<accession>A0A031WEV4</accession>
<evidence type="ECO:0000313" key="5">
    <source>
        <dbReference type="EMBL" id="CDS88578.1"/>
    </source>
</evidence>
<dbReference type="GO" id="GO:0005576">
    <property type="term" value="C:extracellular region"/>
    <property type="evidence" value="ECO:0007669"/>
    <property type="project" value="UniProtKB-SubCell"/>
</dbReference>
<dbReference type="InterPro" id="IPR014781">
    <property type="entry name" value="Anthrax_toxin_lethal/edema_N/C"/>
</dbReference>
<dbReference type="Gene3D" id="3.40.390.10">
    <property type="entry name" value="Collagenase (Catalytic Domain)"/>
    <property type="match status" value="1"/>
</dbReference>
<evidence type="ECO:0000313" key="7">
    <source>
        <dbReference type="EMBL" id="CDS95270.1"/>
    </source>
</evidence>
<feature type="chain" id="PRO_5014497014" evidence="3">
    <location>
        <begin position="27"/>
        <end position="220"/>
    </location>
</feature>
<evidence type="ECO:0000256" key="2">
    <source>
        <dbReference type="ARBA" id="ARBA00022525"/>
    </source>
</evidence>
<dbReference type="SUPFAM" id="SSF55486">
    <property type="entry name" value="Metalloproteases ('zincins'), catalytic domain"/>
    <property type="match status" value="1"/>
</dbReference>
<dbReference type="GeneID" id="66355238"/>
<name>A0A031WEV4_CLODI</name>
<evidence type="ECO:0000256" key="1">
    <source>
        <dbReference type="ARBA" id="ARBA00004613"/>
    </source>
</evidence>
<dbReference type="Proteomes" id="UP000878956">
    <property type="component" value="Unassembled WGS sequence"/>
</dbReference>
<dbReference type="InterPro" id="IPR047568">
    <property type="entry name" value="ATLF-like_dom"/>
</dbReference>
<reference evidence="8" key="2">
    <citation type="journal article" date="2018" name="Genome Biol.">
        <title>SKESA: strategic k-mer extension for scrupulous assemblies.</title>
        <authorList>
            <person name="Souvorov A."/>
            <person name="Agarwala R."/>
            <person name="Lipman D.J."/>
        </authorList>
    </citation>
    <scope>NUCLEOTIDE SEQUENCE</scope>
    <source>
        <strain evidence="8">HN1000</strain>
    </source>
</reference>
<organism evidence="7">
    <name type="scientific">Clostridioides difficile</name>
    <name type="common">Peptoclostridium difficile</name>
    <dbReference type="NCBI Taxonomy" id="1496"/>
    <lineage>
        <taxon>Bacteria</taxon>
        <taxon>Bacillati</taxon>
        <taxon>Bacillota</taxon>
        <taxon>Clostridia</taxon>
        <taxon>Peptostreptococcales</taxon>
        <taxon>Peptostreptococcaceae</taxon>
        <taxon>Clostridioides</taxon>
    </lineage>
</organism>
<keyword evidence="8" id="KW-0645">Protease</keyword>
<reference evidence="8" key="3">
    <citation type="submission" date="2021-06" db="EMBL/GenBank/DDBJ databases">
        <authorList>
            <consortium name="NCBI Pathogen Detection Project"/>
        </authorList>
    </citation>
    <scope>NUCLEOTIDE SEQUENCE</scope>
    <source>
        <strain evidence="8">HN1000</strain>
    </source>
</reference>
<protein>
    <submittedName>
        <fullName evidence="8">Zinc metalloprotease Zmp1</fullName>
    </submittedName>
</protein>
<reference evidence="7" key="1">
    <citation type="submission" date="2014-07" db="EMBL/GenBank/DDBJ databases">
        <authorList>
            <person name="Monot Marc"/>
        </authorList>
    </citation>
    <scope>NUCLEOTIDE SEQUENCE</scope>
    <source>
        <strain evidence="7">7032989</strain>
        <strain evidence="6">7032994</strain>
    </source>
</reference>
<dbReference type="EMBL" id="LK932849">
    <property type="protein sequence ID" value="CDS95270.1"/>
    <property type="molecule type" value="Genomic_DNA"/>
</dbReference>
<evidence type="ECO:0000313" key="6">
    <source>
        <dbReference type="EMBL" id="CDS89191.1"/>
    </source>
</evidence>
<dbReference type="SMR" id="A0A031WEV4"/>
<dbReference type="Pfam" id="PF07737">
    <property type="entry name" value="ATLF"/>
    <property type="match status" value="1"/>
</dbReference>
<gene>
    <name evidence="8" type="primary">zmp1</name>
    <name evidence="7" type="ORF">BN1095_20157</name>
    <name evidence="5" type="ORF">BN1096_700048</name>
    <name evidence="6" type="ORF">BN1097_710049</name>
    <name evidence="8" type="ORF">KRM00_001827</name>
</gene>
<comment type="subcellular location">
    <subcellularLocation>
        <location evidence="1">Secreted</location>
    </subcellularLocation>
</comment>
<dbReference type="CDD" id="cd20183">
    <property type="entry name" value="M34_PPEP"/>
    <property type="match status" value="1"/>
</dbReference>
<dbReference type="EMBL" id="DAEPXK010000016">
    <property type="protein sequence ID" value="HBH1542345.1"/>
    <property type="molecule type" value="Genomic_DNA"/>
</dbReference>
<dbReference type="KEGG" id="pdf:CD630DERM_28300"/>
<evidence type="ECO:0000256" key="3">
    <source>
        <dbReference type="SAM" id="SignalP"/>
    </source>
</evidence>
<dbReference type="PATRIC" id="fig|1496.1373.peg.844"/>
<keyword evidence="2" id="KW-0964">Secreted</keyword>
<dbReference type="InterPro" id="IPR024079">
    <property type="entry name" value="MetalloPept_cat_dom_sf"/>
</dbReference>
<feature type="signal peptide" evidence="3">
    <location>
        <begin position="1"/>
        <end position="26"/>
    </location>
</feature>
<dbReference type="GO" id="GO:0008237">
    <property type="term" value="F:metallopeptidase activity"/>
    <property type="evidence" value="ECO:0007669"/>
    <property type="project" value="UniProtKB-KW"/>
</dbReference>
<dbReference type="PROSITE" id="PS51995">
    <property type="entry name" value="ATLF"/>
    <property type="match status" value="1"/>
</dbReference>
<dbReference type="AlphaFoldDB" id="A0A031WEV4"/>
<evidence type="ECO:0000313" key="8">
    <source>
        <dbReference type="EMBL" id="HBH1542345.1"/>
    </source>
</evidence>
<sequence>MRPSKKLLIAIISIFLISSVPVSAHADSTTIQQNKDTLSQIVVFPTGNYDKNEANAMVNRLANIDGKYLNALKQNNLKIKLLSGKLTDEKEYAYLKGVVPKGWEGTGKTWDDVPGLGGSTVALRIGFSNKGKGHDAINLELHETAHAIDHIVLNDISKSAQFKQIFAKEGRSLGNVNYLGVYPEEFFAESFAYYYLNQDTNSKLKSACPQTYSFLQNLAK</sequence>
<dbReference type="EMBL" id="LK932411">
    <property type="protein sequence ID" value="CDS89191.1"/>
    <property type="molecule type" value="Genomic_DNA"/>
</dbReference>
<dbReference type="RefSeq" id="WP_011861706.1">
    <property type="nucleotide sequence ID" value="NZ_BBYB01000112.1"/>
</dbReference>
<feature type="domain" description="ATLF-like" evidence="4">
    <location>
        <begin position="35"/>
        <end position="220"/>
    </location>
</feature>
<proteinExistence type="predicted"/>
<keyword evidence="3" id="KW-0732">Signal</keyword>